<comment type="caution">
    <text evidence="2">The sequence shown here is derived from an EMBL/GenBank/DDBJ whole genome shotgun (WGS) entry which is preliminary data.</text>
</comment>
<proteinExistence type="predicted"/>
<name>A0A9X2IBD8_9GAMM</name>
<reference evidence="2" key="1">
    <citation type="submission" date="2021-11" db="EMBL/GenBank/DDBJ databases">
        <title>Legionella maioricencis sp. nov., a new species isolated from hot water samples in Mallorca.</title>
        <authorList>
            <person name="Crespi S."/>
            <person name="Drasar V."/>
            <person name="Salva-Serra F."/>
            <person name="Jaen-Luchoro D."/>
            <person name="Pineiro-Iglesias B."/>
            <person name="Aliaga F."/>
            <person name="Fernandez-Juarez V."/>
            <person name="Coll G."/>
            <person name="Moore E.R.B."/>
            <person name="Bennasar-Figueras A."/>
        </authorList>
    </citation>
    <scope>NUCLEOTIDE SEQUENCE</scope>
    <source>
        <strain evidence="2">HCPI-6</strain>
    </source>
</reference>
<keyword evidence="3" id="KW-1185">Reference proteome</keyword>
<dbReference type="EMBL" id="JAJKBJ010000015">
    <property type="protein sequence ID" value="MCL9684844.1"/>
    <property type="molecule type" value="Genomic_DNA"/>
</dbReference>
<accession>A0A9X2IBD8</accession>
<sequence length="480" mass="54969">MLEVNIWFSTPYRFGKRIKHGVFGPFFASEEKGENVGHANFVLSVDERSKIYERLAANPCGLQVTHSLEIIPEIRDGETRRYYAPKTVKSLQIDHSFWPVSVPPNSSILKDILHLMHLGKGSKGVAPVLGTHAFDMQREDRGTKTSKIERRDSQYAIDKAALVKEQQENIALAFEISNLRTQLDNKLAWEGTLKEVIVKKSALKTEQEKLFKTYPLDVAELKKQITQTSNKLNENKKKIGFLDKKLSYSTSLSTPDSETIKESSSGKEQLLNLEKEQQQLKLLLNELKKKLVQVQREYADKKNAVQKELNHVHDTITCLQKWIQGSVEKVKNRDEQTLKLLEEHYQQQEEMTKRKETVFNRTYETIGLHPDHSINLPTSESGLNFYINEEAVTAAMQKETGRNYSLVRNNCVSSAKRCLLAGIEHLKDDLQENGVPESFFKMKAVETCKGFRTWVKQLEKELIKLNSSVEISHCPPQPMV</sequence>
<feature type="coiled-coil region" evidence="1">
    <location>
        <begin position="270"/>
        <end position="304"/>
    </location>
</feature>
<dbReference type="AlphaFoldDB" id="A0A9X2IBD8"/>
<gene>
    <name evidence="2" type="ORF">LOX96_12130</name>
</gene>
<organism evidence="2 3">
    <name type="scientific">Legionella maioricensis</name>
    <dbReference type="NCBI Taxonomy" id="2896528"/>
    <lineage>
        <taxon>Bacteria</taxon>
        <taxon>Pseudomonadati</taxon>
        <taxon>Pseudomonadota</taxon>
        <taxon>Gammaproteobacteria</taxon>
        <taxon>Legionellales</taxon>
        <taxon>Legionellaceae</taxon>
        <taxon>Legionella</taxon>
    </lineage>
</organism>
<dbReference type="Proteomes" id="UP001139721">
    <property type="component" value="Unassembled WGS sequence"/>
</dbReference>
<dbReference type="RefSeq" id="WP_250423325.1">
    <property type="nucleotide sequence ID" value="NZ_JAJKBJ010000015.1"/>
</dbReference>
<protein>
    <submittedName>
        <fullName evidence="2">Uncharacterized protein</fullName>
    </submittedName>
</protein>
<evidence type="ECO:0000313" key="3">
    <source>
        <dbReference type="Proteomes" id="UP001139721"/>
    </source>
</evidence>
<evidence type="ECO:0000313" key="2">
    <source>
        <dbReference type="EMBL" id="MCL9684844.1"/>
    </source>
</evidence>
<evidence type="ECO:0000256" key="1">
    <source>
        <dbReference type="SAM" id="Coils"/>
    </source>
</evidence>
<keyword evidence="1" id="KW-0175">Coiled coil</keyword>